<dbReference type="Proteomes" id="UP000276603">
    <property type="component" value="Unassembled WGS sequence"/>
</dbReference>
<dbReference type="RefSeq" id="WP_120712301.1">
    <property type="nucleotide sequence ID" value="NZ_RBCJ01000003.1"/>
</dbReference>
<proteinExistence type="predicted"/>
<evidence type="ECO:0000259" key="1">
    <source>
        <dbReference type="Pfam" id="PF12867"/>
    </source>
</evidence>
<comment type="caution">
    <text evidence="2">The sequence shown here is derived from an EMBL/GenBank/DDBJ whole genome shotgun (WGS) entry which is preliminary data.</text>
</comment>
<sequence>MKKSILFILTILFTMNTLDAQKKGEEVLDKSLALDLLQRTMEELEKIVEPLDSKELGYVPQNGGWSVLNCLEHLALVEPVLFLEIKKMIETNTLNPGKDLSTEDGLIITYITDRTKKVMTPKPFRPLEANKHKTKEDFLEEIRNTRAELISLLKSTDANLRHLFGPYPYGEADAYQQFIIAAAHSHRHILQIKEILSELENKRSK</sequence>
<keyword evidence="3" id="KW-1185">Reference proteome</keyword>
<evidence type="ECO:0000313" key="3">
    <source>
        <dbReference type="Proteomes" id="UP000276603"/>
    </source>
</evidence>
<dbReference type="EMBL" id="RBCJ01000003">
    <property type="protein sequence ID" value="RKN79488.1"/>
    <property type="molecule type" value="Genomic_DNA"/>
</dbReference>
<evidence type="ECO:0000313" key="2">
    <source>
        <dbReference type="EMBL" id="RKN79488.1"/>
    </source>
</evidence>
<dbReference type="OrthoDB" id="679284at2"/>
<protein>
    <submittedName>
        <fullName evidence="2">DinB family protein</fullName>
    </submittedName>
</protein>
<organism evidence="2 3">
    <name type="scientific">Ulvibacterium marinum</name>
    <dbReference type="NCBI Taxonomy" id="2419782"/>
    <lineage>
        <taxon>Bacteria</taxon>
        <taxon>Pseudomonadati</taxon>
        <taxon>Bacteroidota</taxon>
        <taxon>Flavobacteriia</taxon>
        <taxon>Flavobacteriales</taxon>
        <taxon>Flavobacteriaceae</taxon>
        <taxon>Ulvibacterium</taxon>
    </lineage>
</organism>
<dbReference type="SUPFAM" id="SSF109854">
    <property type="entry name" value="DinB/YfiT-like putative metalloenzymes"/>
    <property type="match status" value="1"/>
</dbReference>
<dbReference type="AlphaFoldDB" id="A0A3B0C4N5"/>
<dbReference type="InterPro" id="IPR024775">
    <property type="entry name" value="DinB-like"/>
</dbReference>
<gene>
    <name evidence="2" type="ORF">D7Z94_14375</name>
</gene>
<accession>A0A3B0C4N5</accession>
<dbReference type="Gene3D" id="1.20.120.450">
    <property type="entry name" value="dinb family like domain"/>
    <property type="match status" value="1"/>
</dbReference>
<reference evidence="2 3" key="1">
    <citation type="submission" date="2018-10" db="EMBL/GenBank/DDBJ databases">
        <title>Ulvibacterium marinum gen. nov., sp. nov., a novel marine bacterium of the family Flavobacteriaceae, isolated from a culture of the green alga Ulva prolifera.</title>
        <authorList>
            <person name="Zhang Z."/>
        </authorList>
    </citation>
    <scope>NUCLEOTIDE SEQUENCE [LARGE SCALE GENOMIC DNA]</scope>
    <source>
        <strain evidence="2 3">CCMM003</strain>
    </source>
</reference>
<dbReference type="InterPro" id="IPR034660">
    <property type="entry name" value="DinB/YfiT-like"/>
</dbReference>
<dbReference type="Pfam" id="PF12867">
    <property type="entry name" value="DinB_2"/>
    <property type="match status" value="1"/>
</dbReference>
<feature type="domain" description="DinB-like" evidence="1">
    <location>
        <begin position="37"/>
        <end position="192"/>
    </location>
</feature>
<name>A0A3B0C4N5_9FLAO</name>